<reference evidence="4 5" key="1">
    <citation type="submission" date="2018-08" db="EMBL/GenBank/DDBJ databases">
        <title>A genome reference for cultivated species of the human gut microbiota.</title>
        <authorList>
            <person name="Zou Y."/>
            <person name="Xue W."/>
            <person name="Luo G."/>
        </authorList>
    </citation>
    <scope>NUCLEOTIDE SEQUENCE [LARGE SCALE GENOMIC DNA]</scope>
    <source>
        <strain evidence="4 5">AM07-24</strain>
    </source>
</reference>
<dbReference type="RefSeq" id="WP_082907378.1">
    <property type="nucleotide sequence ID" value="NZ_CATXAO010000011.1"/>
</dbReference>
<dbReference type="Gene3D" id="1.10.1760.20">
    <property type="match status" value="1"/>
</dbReference>
<dbReference type="InterPro" id="IPR009825">
    <property type="entry name" value="ECF_substrate-spec-like"/>
</dbReference>
<evidence type="ECO:0000256" key="1">
    <source>
        <dbReference type="ARBA" id="ARBA00022692"/>
    </source>
</evidence>
<evidence type="ECO:0000256" key="2">
    <source>
        <dbReference type="ARBA" id="ARBA00022989"/>
    </source>
</evidence>
<accession>A0A415DUP6</accession>
<dbReference type="PANTHER" id="PTHR37815:SF3">
    <property type="entry name" value="UPF0397 PROTEIN SPR0429"/>
    <property type="match status" value="1"/>
</dbReference>
<feature type="transmembrane region" description="Helical" evidence="3">
    <location>
        <begin position="16"/>
        <end position="36"/>
    </location>
</feature>
<keyword evidence="1 3" id="KW-0812">Transmembrane</keyword>
<gene>
    <name evidence="4" type="ORF">DW099_18765</name>
</gene>
<dbReference type="STRING" id="1776384.GCA_900086585_01247"/>
<keyword evidence="3" id="KW-0472">Membrane</keyword>
<protein>
    <submittedName>
        <fullName evidence="4">ECF transporter S component</fullName>
    </submittedName>
</protein>
<dbReference type="GO" id="GO:0016020">
    <property type="term" value="C:membrane"/>
    <property type="evidence" value="ECO:0007669"/>
    <property type="project" value="InterPro"/>
</dbReference>
<name>A0A415DUP6_9FIRM</name>
<dbReference type="EMBL" id="QRMS01000008">
    <property type="protein sequence ID" value="RHJ83762.1"/>
    <property type="molecule type" value="Genomic_DNA"/>
</dbReference>
<keyword evidence="2 3" id="KW-1133">Transmembrane helix</keyword>
<comment type="caution">
    <text evidence="4">The sequence shown here is derived from an EMBL/GenBank/DDBJ whole genome shotgun (WGS) entry which is preliminary data.</text>
</comment>
<dbReference type="AlphaFoldDB" id="A0A415DUP6"/>
<feature type="transmembrane region" description="Helical" evidence="3">
    <location>
        <begin position="83"/>
        <end position="105"/>
    </location>
</feature>
<proteinExistence type="predicted"/>
<dbReference type="OrthoDB" id="411368at2"/>
<dbReference type="Pfam" id="PF07155">
    <property type="entry name" value="ECF-ribofla_trS"/>
    <property type="match status" value="1"/>
</dbReference>
<evidence type="ECO:0000313" key="5">
    <source>
        <dbReference type="Proteomes" id="UP000284841"/>
    </source>
</evidence>
<sequence length="191" mass="20641">MKQVRIMIRNENDNKITAIVMTGLMMCLIMVATMFIKLPIPFTQGYVHLGDSMIFLSILVLGKKNGSIAAGVGSAMGDIIGGYAFWAPWTLVIKFLMAFLMGAFVEHMEKKGRNNTGSFGISAMEIVGMVIAGIEMVVGYYIASAVMYGNLLVPVPSIPWNVGQFAVGMVIASIIASALCKTPAKKYFAIK</sequence>
<feature type="transmembrane region" description="Helical" evidence="3">
    <location>
        <begin position="117"/>
        <end position="142"/>
    </location>
</feature>
<dbReference type="PANTHER" id="PTHR37815">
    <property type="entry name" value="UPF0397 PROTEIN BC_2624-RELATED"/>
    <property type="match status" value="1"/>
</dbReference>
<evidence type="ECO:0000256" key="3">
    <source>
        <dbReference type="SAM" id="Phobius"/>
    </source>
</evidence>
<organism evidence="4 5">
    <name type="scientific">Emergencia timonensis</name>
    <dbReference type="NCBI Taxonomy" id="1776384"/>
    <lineage>
        <taxon>Bacteria</taxon>
        <taxon>Bacillati</taxon>
        <taxon>Bacillota</taxon>
        <taxon>Clostridia</taxon>
        <taxon>Peptostreptococcales</taxon>
        <taxon>Anaerovoracaceae</taxon>
        <taxon>Emergencia</taxon>
    </lineage>
</organism>
<feature type="transmembrane region" description="Helical" evidence="3">
    <location>
        <begin position="162"/>
        <end position="180"/>
    </location>
</feature>
<keyword evidence="5" id="KW-1185">Reference proteome</keyword>
<evidence type="ECO:0000313" key="4">
    <source>
        <dbReference type="EMBL" id="RHJ83762.1"/>
    </source>
</evidence>
<dbReference type="Proteomes" id="UP000284841">
    <property type="component" value="Unassembled WGS sequence"/>
</dbReference>